<feature type="domain" description="Mediator of RNA polymerase II transcription subunit 25 von Willebrand factor type A" evidence="3">
    <location>
        <begin position="2"/>
        <end position="98"/>
    </location>
</feature>
<dbReference type="Pfam" id="PF11265">
    <property type="entry name" value="Med25_VWA"/>
    <property type="match status" value="1"/>
</dbReference>
<gene>
    <name evidence="4" type="ORF">ZIOFF_013720</name>
</gene>
<comment type="similarity">
    <text evidence="1">Belongs to the Mediator complex subunit 25 family.</text>
</comment>
<keyword evidence="5" id="KW-1185">Reference proteome</keyword>
<organism evidence="4 5">
    <name type="scientific">Zingiber officinale</name>
    <name type="common">Ginger</name>
    <name type="synonym">Amomum zingiber</name>
    <dbReference type="NCBI Taxonomy" id="94328"/>
    <lineage>
        <taxon>Eukaryota</taxon>
        <taxon>Viridiplantae</taxon>
        <taxon>Streptophyta</taxon>
        <taxon>Embryophyta</taxon>
        <taxon>Tracheophyta</taxon>
        <taxon>Spermatophyta</taxon>
        <taxon>Magnoliopsida</taxon>
        <taxon>Liliopsida</taxon>
        <taxon>Zingiberales</taxon>
        <taxon>Zingiberaceae</taxon>
        <taxon>Zingiber</taxon>
    </lineage>
</organism>
<reference evidence="4 5" key="1">
    <citation type="submission" date="2020-08" db="EMBL/GenBank/DDBJ databases">
        <title>Plant Genome Project.</title>
        <authorList>
            <person name="Zhang R.-G."/>
        </authorList>
    </citation>
    <scope>NUCLEOTIDE SEQUENCE [LARGE SCALE GENOMIC DNA]</scope>
    <source>
        <tissue evidence="4">Rhizome</tissue>
    </source>
</reference>
<dbReference type="GO" id="GO:0005667">
    <property type="term" value="C:transcription regulator complex"/>
    <property type="evidence" value="ECO:0007669"/>
    <property type="project" value="TreeGrafter"/>
</dbReference>
<proteinExistence type="inferred from homology"/>
<dbReference type="Proteomes" id="UP000734854">
    <property type="component" value="Unassembled WGS sequence"/>
</dbReference>
<evidence type="ECO:0000313" key="4">
    <source>
        <dbReference type="EMBL" id="KAG6523833.1"/>
    </source>
</evidence>
<evidence type="ECO:0000259" key="3">
    <source>
        <dbReference type="Pfam" id="PF11265"/>
    </source>
</evidence>
<dbReference type="PANTHER" id="PTHR12433:SF11">
    <property type="entry name" value="MEDIATOR OF RNA POLYMERASE II TRANSCRIPTION SUBUNIT 25"/>
    <property type="match status" value="1"/>
</dbReference>
<evidence type="ECO:0000256" key="2">
    <source>
        <dbReference type="ARBA" id="ARBA00019694"/>
    </source>
</evidence>
<name>A0A8J5HUS1_ZINOF</name>
<accession>A0A8J5HUS1</accession>
<sequence>MCFSGGGFSEAAIAEGLSEALMMFPVSINASDNHQIPEVQKHCILVAASNPYPLPTPVYRPPVSSLEHKENTEVQTESFLADAETVAKSFSQCFVSLSETALLFLPFASCFCLLFLQDLPRNRFVIGFLLHNFTLTKTLFSNKFICLAVSKNVSGSSLLFP</sequence>
<dbReference type="InterPro" id="IPR021419">
    <property type="entry name" value="Mediator_Med25_VWA"/>
</dbReference>
<evidence type="ECO:0000256" key="1">
    <source>
        <dbReference type="ARBA" id="ARBA00009102"/>
    </source>
</evidence>
<comment type="caution">
    <text evidence="4">The sequence shown here is derived from an EMBL/GenBank/DDBJ whole genome shotgun (WGS) entry which is preliminary data.</text>
</comment>
<dbReference type="EMBL" id="JACMSC010000004">
    <property type="protein sequence ID" value="KAG6523833.1"/>
    <property type="molecule type" value="Genomic_DNA"/>
</dbReference>
<dbReference type="GO" id="GO:0045944">
    <property type="term" value="P:positive regulation of transcription by RNA polymerase II"/>
    <property type="evidence" value="ECO:0007669"/>
    <property type="project" value="TreeGrafter"/>
</dbReference>
<dbReference type="GO" id="GO:0016592">
    <property type="term" value="C:mediator complex"/>
    <property type="evidence" value="ECO:0007669"/>
    <property type="project" value="TreeGrafter"/>
</dbReference>
<dbReference type="AlphaFoldDB" id="A0A8J5HUS1"/>
<protein>
    <recommendedName>
        <fullName evidence="2">Mediator of RNA polymerase II transcription subunit 25</fullName>
    </recommendedName>
</protein>
<evidence type="ECO:0000313" key="5">
    <source>
        <dbReference type="Proteomes" id="UP000734854"/>
    </source>
</evidence>
<dbReference type="PANTHER" id="PTHR12433">
    <property type="entry name" value="MEDIATOR OF RNA POLYMERASE II TRANSCRIPTION SUBUNIT 25"/>
    <property type="match status" value="1"/>
</dbReference>